<feature type="region of interest" description="Disordered" evidence="1">
    <location>
        <begin position="167"/>
        <end position="200"/>
    </location>
</feature>
<gene>
    <name evidence="2" type="ORF">CFIO01_07977</name>
</gene>
<feature type="region of interest" description="Disordered" evidence="1">
    <location>
        <begin position="426"/>
        <end position="461"/>
    </location>
</feature>
<dbReference type="AlphaFoldDB" id="A0A010Q8D0"/>
<feature type="compositionally biased region" description="Low complexity" evidence="1">
    <location>
        <begin position="426"/>
        <end position="439"/>
    </location>
</feature>
<protein>
    <submittedName>
        <fullName evidence="2">Uncharacterized protein</fullName>
    </submittedName>
</protein>
<sequence>MSTTSSSALAIDASADAPANFTDTDDREPSPLFLKLLKIYIMACNLWVAIKTFFSNRGIWKPEPAVERPTNYEKLMDLAQRHEYLQCHRKRKVAKENHHGDYFQQRVFTPEDDRKMWKTLLLPTSESKEEKEERKRQEESKYLVDLIVQMPILSRPCTEVEQAKADKQVEADKEPKENKQVEECIQDKEDKQTKPDGVDPHEWTVEGVLATIDYEALAYISKKHDNQNVIFGPREDLIEASSKQNPSVLLIHNLTKFKIHHKSPSHLPLTYLTHGERKATSVDQATANKEERQEAFRLDLFQNNSPPDDSPASPFGFTLFRILHPSLNFPSRRRYFSRRTSQFTFPPKHNTFCASFISGLPAFSFLKIIETPCSFSFCFPAPDPPPSEKENSWKTDMNSDTIEITAAPSMELATDPTMELVEFKLGSSSSGNSLSSSSSAPDPKRSCLKNKSTDPNHRYLGSDSPGYFHKGSWLEEIGFVKKYFRKHHHRAQMAAYMDRVRAENANAELAKSNGEDTDVPMGDYTITKPTVHFSEPLEMTYYCYEPEEAMAEYPGYMTSNRRAWAEVSFEPGNQVKSDGFRIWQRCHKRRNCMFYYG</sequence>
<evidence type="ECO:0000256" key="1">
    <source>
        <dbReference type="SAM" id="MobiDB-lite"/>
    </source>
</evidence>
<name>A0A010Q8D0_9PEZI</name>
<dbReference type="EMBL" id="JARH01000863">
    <property type="protein sequence ID" value="EXF76112.1"/>
    <property type="molecule type" value="Genomic_DNA"/>
</dbReference>
<dbReference type="HOGENOM" id="CLU_457082_0_0_1"/>
<accession>A0A010Q8D0</accession>
<dbReference type="Proteomes" id="UP000020467">
    <property type="component" value="Unassembled WGS sequence"/>
</dbReference>
<dbReference type="OrthoDB" id="4829395at2759"/>
<proteinExistence type="predicted"/>
<evidence type="ECO:0000313" key="3">
    <source>
        <dbReference type="Proteomes" id="UP000020467"/>
    </source>
</evidence>
<keyword evidence="3" id="KW-1185">Reference proteome</keyword>
<evidence type="ECO:0000313" key="2">
    <source>
        <dbReference type="EMBL" id="EXF76112.1"/>
    </source>
</evidence>
<reference evidence="2 3" key="1">
    <citation type="submission" date="2014-02" db="EMBL/GenBank/DDBJ databases">
        <title>The genome sequence of Colletotrichum fioriniae PJ7.</title>
        <authorList>
            <person name="Baroncelli R."/>
            <person name="Thon M.R."/>
        </authorList>
    </citation>
    <scope>NUCLEOTIDE SEQUENCE [LARGE SCALE GENOMIC DNA]</scope>
    <source>
        <strain evidence="2 3">PJ7</strain>
    </source>
</reference>
<comment type="caution">
    <text evidence="2">The sequence shown here is derived from an EMBL/GenBank/DDBJ whole genome shotgun (WGS) entry which is preliminary data.</text>
</comment>
<organism evidence="2 3">
    <name type="scientific">Colletotrichum fioriniae PJ7</name>
    <dbReference type="NCBI Taxonomy" id="1445577"/>
    <lineage>
        <taxon>Eukaryota</taxon>
        <taxon>Fungi</taxon>
        <taxon>Dikarya</taxon>
        <taxon>Ascomycota</taxon>
        <taxon>Pezizomycotina</taxon>
        <taxon>Sordariomycetes</taxon>
        <taxon>Hypocreomycetidae</taxon>
        <taxon>Glomerellales</taxon>
        <taxon>Glomerellaceae</taxon>
        <taxon>Colletotrichum</taxon>
        <taxon>Colletotrichum acutatum species complex</taxon>
    </lineage>
</organism>
<dbReference type="KEGG" id="cfj:CFIO01_07977"/>